<feature type="transmembrane region" description="Helical" evidence="1">
    <location>
        <begin position="71"/>
        <end position="92"/>
    </location>
</feature>
<feature type="transmembrane region" description="Helical" evidence="1">
    <location>
        <begin position="12"/>
        <end position="29"/>
    </location>
</feature>
<feature type="transmembrane region" description="Helical" evidence="1">
    <location>
        <begin position="41"/>
        <end position="64"/>
    </location>
</feature>
<feature type="transmembrane region" description="Helical" evidence="1">
    <location>
        <begin position="98"/>
        <end position="121"/>
    </location>
</feature>
<organism evidence="2 3">
    <name type="scientific">Rhodococcoides kroppenstedtii</name>
    <dbReference type="NCBI Taxonomy" id="293050"/>
    <lineage>
        <taxon>Bacteria</taxon>
        <taxon>Bacillati</taxon>
        <taxon>Actinomycetota</taxon>
        <taxon>Actinomycetes</taxon>
        <taxon>Mycobacteriales</taxon>
        <taxon>Nocardiaceae</taxon>
        <taxon>Rhodococcoides</taxon>
    </lineage>
</organism>
<gene>
    <name evidence="2" type="ORF">SAMN05444374_111114</name>
</gene>
<dbReference type="Proteomes" id="UP000182054">
    <property type="component" value="Unassembled WGS sequence"/>
</dbReference>
<dbReference type="EMBL" id="FOJN01000011">
    <property type="protein sequence ID" value="SFA57363.1"/>
    <property type="molecule type" value="Genomic_DNA"/>
</dbReference>
<dbReference type="AlphaFoldDB" id="A0A1I0U0D7"/>
<sequence length="348" mass="36555">MVRSAHGTSAVESFVIVAVATILITRAYLEIMDYPQVGNGTLHIAHALWGGAGMMAALVIGWLFLGFGARVVAVVLGGIGFGLFLDEVGKFVTRDNDYFYGPAAEIMYVTVVLVLVATRLLRDAAEPTPRECLANAAAIAADGVAGGLPAHRREKGLELLGRAREAGADPDVVAGLEVLLRRSAPVSAGAAGLRYHLRRRLPRWVRSPRWVPVLAWLMVISAIVGVIGGAVALATGGVDVATDDLEVTVERMTVSGGILWITACLTVALGLPAVIALHRTDALGPLRWLRVAALIYALLGALVDFAQIGFAALTNLALGLVTLAAISHRLAVRTAEGSARTRSVAVRL</sequence>
<name>A0A1I0U0D7_9NOCA</name>
<evidence type="ECO:0000256" key="1">
    <source>
        <dbReference type="SAM" id="Phobius"/>
    </source>
</evidence>
<protein>
    <submittedName>
        <fullName evidence="2">Uncharacterized protein</fullName>
    </submittedName>
</protein>
<reference evidence="2 3" key="1">
    <citation type="submission" date="2016-10" db="EMBL/GenBank/DDBJ databases">
        <authorList>
            <person name="de Groot N.N."/>
        </authorList>
    </citation>
    <scope>NUCLEOTIDE SEQUENCE [LARGE SCALE GENOMIC DNA]</scope>
    <source>
        <strain evidence="2 3">DSM 44908</strain>
    </source>
</reference>
<keyword evidence="1" id="KW-1133">Transmembrane helix</keyword>
<accession>A0A1I0U0D7</accession>
<feature type="transmembrane region" description="Helical" evidence="1">
    <location>
        <begin position="213"/>
        <end position="238"/>
    </location>
</feature>
<keyword evidence="1" id="KW-0472">Membrane</keyword>
<keyword evidence="1" id="KW-0812">Transmembrane</keyword>
<feature type="transmembrane region" description="Helical" evidence="1">
    <location>
        <begin position="289"/>
        <end position="310"/>
    </location>
</feature>
<evidence type="ECO:0000313" key="2">
    <source>
        <dbReference type="EMBL" id="SFA57363.1"/>
    </source>
</evidence>
<evidence type="ECO:0000313" key="3">
    <source>
        <dbReference type="Proteomes" id="UP000182054"/>
    </source>
</evidence>
<feature type="transmembrane region" description="Helical" evidence="1">
    <location>
        <begin position="258"/>
        <end position="277"/>
    </location>
</feature>
<proteinExistence type="predicted"/>
<dbReference type="OrthoDB" id="161151at2"/>
<feature type="transmembrane region" description="Helical" evidence="1">
    <location>
        <begin position="316"/>
        <end position="332"/>
    </location>
</feature>